<proteinExistence type="predicted"/>
<protein>
    <submittedName>
        <fullName evidence="1">Uncharacterized protein</fullName>
    </submittedName>
</protein>
<organism evidence="1 2">
    <name type="scientific">Adineta steineri</name>
    <dbReference type="NCBI Taxonomy" id="433720"/>
    <lineage>
        <taxon>Eukaryota</taxon>
        <taxon>Metazoa</taxon>
        <taxon>Spiralia</taxon>
        <taxon>Gnathifera</taxon>
        <taxon>Rotifera</taxon>
        <taxon>Eurotatoria</taxon>
        <taxon>Bdelloidea</taxon>
        <taxon>Adinetida</taxon>
        <taxon>Adinetidae</taxon>
        <taxon>Adineta</taxon>
    </lineage>
</organism>
<dbReference type="EMBL" id="CAJOBB010017730">
    <property type="protein sequence ID" value="CAF4341988.1"/>
    <property type="molecule type" value="Genomic_DNA"/>
</dbReference>
<accession>A0A820KLI8</accession>
<evidence type="ECO:0000313" key="1">
    <source>
        <dbReference type="EMBL" id="CAF4341988.1"/>
    </source>
</evidence>
<sequence>DDKNCPLLSATRGNKRSIDLSNEIKVVEGTQCLVLYKLRPEVITSDNVHTSIFLSSMIDSPLDSLYYMIKSVFTPALRDNNNNNKSNQAATQQIQTSLNELEQVLRSSGKKTHGSSSSSMAIISQPKDEITYWHDIAKSASTKTNDLERAKYFLKLFDPVKGNFENFENLTLLELVDVVEKTQDVYDEIWRQVEYDEYPEQRMKHLLTITSNAFVQSVQKQLSN</sequence>
<evidence type="ECO:0000313" key="2">
    <source>
        <dbReference type="Proteomes" id="UP000663868"/>
    </source>
</evidence>
<dbReference type="Proteomes" id="UP000663868">
    <property type="component" value="Unassembled WGS sequence"/>
</dbReference>
<comment type="caution">
    <text evidence="1">The sequence shown here is derived from an EMBL/GenBank/DDBJ whole genome shotgun (WGS) entry which is preliminary data.</text>
</comment>
<name>A0A820KLI8_9BILA</name>
<gene>
    <name evidence="1" type="ORF">KXQ929_LOCUS47769</name>
</gene>
<reference evidence="1" key="1">
    <citation type="submission" date="2021-02" db="EMBL/GenBank/DDBJ databases">
        <authorList>
            <person name="Nowell W R."/>
        </authorList>
    </citation>
    <scope>NUCLEOTIDE SEQUENCE</scope>
</reference>
<feature type="non-terminal residue" evidence="1">
    <location>
        <position position="1"/>
    </location>
</feature>
<dbReference type="AlphaFoldDB" id="A0A820KLI8"/>
<feature type="non-terminal residue" evidence="1">
    <location>
        <position position="224"/>
    </location>
</feature>